<comment type="caution">
    <text evidence="1">The sequence shown here is derived from an EMBL/GenBank/DDBJ whole genome shotgun (WGS) entry which is preliminary data.</text>
</comment>
<evidence type="ECO:0000313" key="1">
    <source>
        <dbReference type="EMBL" id="GAA5803077.1"/>
    </source>
</evidence>
<protein>
    <submittedName>
        <fullName evidence="1">Uncharacterized protein</fullName>
    </submittedName>
</protein>
<organism evidence="1 2">
    <name type="scientific">Helicostylum pulchrum</name>
    <dbReference type="NCBI Taxonomy" id="562976"/>
    <lineage>
        <taxon>Eukaryota</taxon>
        <taxon>Fungi</taxon>
        <taxon>Fungi incertae sedis</taxon>
        <taxon>Mucoromycota</taxon>
        <taxon>Mucoromycotina</taxon>
        <taxon>Mucoromycetes</taxon>
        <taxon>Mucorales</taxon>
        <taxon>Mucorineae</taxon>
        <taxon>Mucoraceae</taxon>
        <taxon>Helicostylum</taxon>
    </lineage>
</organism>
<gene>
    <name evidence="1" type="ORF">HPULCUR_008552</name>
</gene>
<proteinExistence type="predicted"/>
<dbReference type="EMBL" id="BAABUJ010000026">
    <property type="protein sequence ID" value="GAA5803077.1"/>
    <property type="molecule type" value="Genomic_DNA"/>
</dbReference>
<sequence length="251" mass="28806">MLMVIEETYIDFSEWEEYAVRADDENNMTKYFKLLYSFRGTRQTYCTAKFNEAADIEKSFDYSFRYDSLDGLFVTYTLELNDLYGSNTADMEVSDKTSSVIGPEIIHVLEFNLSIMHSSLSFRHKEGLIFSDQANCGINFLQMENIRPATNLVDLVTTCLRNIEVVSLKAKDWSSEYNDPVIDLTGNCSTKENKFVLIKYTNGTEEQRILEYGKTKGMGNPRFTVLCDTSVSLYFCTDKNQAPRSLLSVLF</sequence>
<evidence type="ECO:0000313" key="2">
    <source>
        <dbReference type="Proteomes" id="UP001476247"/>
    </source>
</evidence>
<reference evidence="1 2" key="1">
    <citation type="submission" date="2024-04" db="EMBL/GenBank/DDBJ databases">
        <title>genome sequences of Mucor flavus KT1a and Helicostylum pulchrum KT1b strains isolation_sourced from the surface of a dry-aged beef.</title>
        <authorList>
            <person name="Toyotome T."/>
            <person name="Hosono M."/>
            <person name="Torimaru M."/>
            <person name="Fukuda K."/>
            <person name="Mikami N."/>
        </authorList>
    </citation>
    <scope>NUCLEOTIDE SEQUENCE [LARGE SCALE GENOMIC DNA]</scope>
    <source>
        <strain evidence="1 2">KT1b</strain>
    </source>
</reference>
<accession>A0ABP9Y9V0</accession>
<keyword evidence="2" id="KW-1185">Reference proteome</keyword>
<dbReference type="Proteomes" id="UP001476247">
    <property type="component" value="Unassembled WGS sequence"/>
</dbReference>
<name>A0ABP9Y9V0_9FUNG</name>